<feature type="transmembrane region" description="Helical" evidence="8">
    <location>
        <begin position="70"/>
        <end position="91"/>
    </location>
</feature>
<dbReference type="EMBL" id="LQZG01000002">
    <property type="protein sequence ID" value="OAB87847.1"/>
    <property type="molecule type" value="Genomic_DNA"/>
</dbReference>
<dbReference type="AlphaFoldDB" id="A0A176QDK3"/>
<dbReference type="InterPro" id="IPR050601">
    <property type="entry name" value="CPA3_antiporter_subunitC"/>
</dbReference>
<comment type="similarity">
    <text evidence="2">Belongs to the CPA3 antiporters (TC 2.A.63) subunit C family.</text>
</comment>
<evidence type="ECO:0000256" key="1">
    <source>
        <dbReference type="ARBA" id="ARBA00004651"/>
    </source>
</evidence>
<evidence type="ECO:0000256" key="6">
    <source>
        <dbReference type="ARBA" id="ARBA00023136"/>
    </source>
</evidence>
<evidence type="ECO:0000256" key="5">
    <source>
        <dbReference type="ARBA" id="ARBA00022989"/>
    </source>
</evidence>
<protein>
    <submittedName>
        <fullName evidence="9">NADH-ubiquinone oxidoreductase subunit 4L</fullName>
    </submittedName>
</protein>
<evidence type="ECO:0000313" key="9">
    <source>
        <dbReference type="EMBL" id="OAB87847.1"/>
    </source>
</evidence>
<keyword evidence="10" id="KW-1185">Reference proteome</keyword>
<evidence type="ECO:0000256" key="3">
    <source>
        <dbReference type="ARBA" id="ARBA00022475"/>
    </source>
</evidence>
<accession>A0A176QDK3</accession>
<dbReference type="PANTHER" id="PTHR34583">
    <property type="entry name" value="ANTIPORTER SUBUNIT MNHC2-RELATED"/>
    <property type="match status" value="1"/>
</dbReference>
<feature type="transmembrane region" description="Helical" evidence="8">
    <location>
        <begin position="6"/>
        <end position="23"/>
    </location>
</feature>
<evidence type="ECO:0000313" key="10">
    <source>
        <dbReference type="Proteomes" id="UP000076976"/>
    </source>
</evidence>
<dbReference type="Pfam" id="PF00420">
    <property type="entry name" value="Oxidored_q2"/>
    <property type="match status" value="1"/>
</dbReference>
<feature type="compositionally biased region" description="Acidic residues" evidence="7">
    <location>
        <begin position="134"/>
        <end position="150"/>
    </location>
</feature>
<name>A0A176QDK3_9MICO</name>
<dbReference type="PANTHER" id="PTHR34583:SF2">
    <property type="entry name" value="ANTIPORTER SUBUNIT MNHC2-RELATED"/>
    <property type="match status" value="1"/>
</dbReference>
<comment type="subcellular location">
    <subcellularLocation>
        <location evidence="1">Cell membrane</location>
        <topology evidence="1">Multi-pass membrane protein</topology>
    </subcellularLocation>
</comment>
<keyword evidence="6 8" id="KW-0472">Membrane</keyword>
<proteinExistence type="inferred from homology"/>
<feature type="region of interest" description="Disordered" evidence="7">
    <location>
        <begin position="124"/>
        <end position="167"/>
    </location>
</feature>
<sequence>MTVNLTLVLATMILVGCGVYLMLERSLTRVLVGLVLLSNGVNLGFLVVSGPSGRPPLVDRYDVSEISDPLPQAFVLTAIVITLGTTAFLLAMAYRSWQLSGNDDVKDDVEDAAIRRLAHEDQMSDGYDLAAGETTDDALEVFDEEGDEPEGPDHDGAGPRATAQETR</sequence>
<evidence type="ECO:0000256" key="4">
    <source>
        <dbReference type="ARBA" id="ARBA00022692"/>
    </source>
</evidence>
<keyword evidence="3" id="KW-1003">Cell membrane</keyword>
<evidence type="ECO:0000256" key="7">
    <source>
        <dbReference type="SAM" id="MobiDB-lite"/>
    </source>
</evidence>
<dbReference type="NCBIfam" id="NF005929">
    <property type="entry name" value="PRK07946.1"/>
    <property type="match status" value="1"/>
</dbReference>
<organism evidence="9 10">
    <name type="scientific">Janibacter melonis</name>
    <dbReference type="NCBI Taxonomy" id="262209"/>
    <lineage>
        <taxon>Bacteria</taxon>
        <taxon>Bacillati</taxon>
        <taxon>Actinomycetota</taxon>
        <taxon>Actinomycetes</taxon>
        <taxon>Micrococcales</taxon>
        <taxon>Intrasporangiaceae</taxon>
        <taxon>Janibacter</taxon>
    </lineage>
</organism>
<comment type="caution">
    <text evidence="9">The sequence shown here is derived from an EMBL/GenBank/DDBJ whole genome shotgun (WGS) entry which is preliminary data.</text>
</comment>
<keyword evidence="9" id="KW-0830">Ubiquinone</keyword>
<dbReference type="Proteomes" id="UP000076976">
    <property type="component" value="Unassembled WGS sequence"/>
</dbReference>
<evidence type="ECO:0000256" key="8">
    <source>
        <dbReference type="SAM" id="Phobius"/>
    </source>
</evidence>
<evidence type="ECO:0000256" key="2">
    <source>
        <dbReference type="ARBA" id="ARBA00010388"/>
    </source>
</evidence>
<feature type="transmembrane region" description="Helical" evidence="8">
    <location>
        <begin position="30"/>
        <end position="50"/>
    </location>
</feature>
<keyword evidence="4 8" id="KW-0812">Transmembrane</keyword>
<reference evidence="9 10" key="1">
    <citation type="submission" date="2016-01" db="EMBL/GenBank/DDBJ databases">
        <title>Janibacter melonis strain CD11_4 genome sequencing and assembly.</title>
        <authorList>
            <person name="Nair G.R."/>
            <person name="Kaur G."/>
            <person name="Chander A.M."/>
            <person name="Mayilraj S."/>
        </authorList>
    </citation>
    <scope>NUCLEOTIDE SEQUENCE [LARGE SCALE GENOMIC DNA]</scope>
    <source>
        <strain evidence="9 10">CD11-4</strain>
    </source>
</reference>
<dbReference type="STRING" id="262209.AWH69_07390"/>
<dbReference type="RefSeq" id="WP_068273633.1">
    <property type="nucleotide sequence ID" value="NZ_CAJGVC010000001.1"/>
</dbReference>
<dbReference type="InterPro" id="IPR039428">
    <property type="entry name" value="NUOK/Mnh_C1-like"/>
</dbReference>
<dbReference type="Gene3D" id="1.10.287.3510">
    <property type="match status" value="1"/>
</dbReference>
<dbReference type="GO" id="GO:0005886">
    <property type="term" value="C:plasma membrane"/>
    <property type="evidence" value="ECO:0007669"/>
    <property type="project" value="UniProtKB-SubCell"/>
</dbReference>
<gene>
    <name evidence="9" type="ORF">AWH69_07390</name>
</gene>
<keyword evidence="5 8" id="KW-1133">Transmembrane helix</keyword>